<dbReference type="PANTHER" id="PTHR24347">
    <property type="entry name" value="SERINE/THREONINE-PROTEIN KINASE"/>
    <property type="match status" value="1"/>
</dbReference>
<dbReference type="Pfam" id="PF00069">
    <property type="entry name" value="Pkinase"/>
    <property type="match status" value="1"/>
</dbReference>
<dbReference type="GO" id="GO:0004672">
    <property type="term" value="F:protein kinase activity"/>
    <property type="evidence" value="ECO:0007669"/>
    <property type="project" value="InterPro"/>
</dbReference>
<feature type="domain" description="Protein kinase" evidence="2">
    <location>
        <begin position="308"/>
        <end position="561"/>
    </location>
</feature>
<reference evidence="3" key="1">
    <citation type="submission" date="2023-08" db="EMBL/GenBank/DDBJ databases">
        <title>Draft sequence of the Babesia gibsoni genome.</title>
        <authorList>
            <person name="Yamagishi J.Y."/>
            <person name="Xuan X.X."/>
        </authorList>
    </citation>
    <scope>NUCLEOTIDE SEQUENCE</scope>
    <source>
        <strain evidence="3">Azabu</strain>
    </source>
</reference>
<dbReference type="EMBL" id="JAVEPI010000002">
    <property type="protein sequence ID" value="KAK1443201.1"/>
    <property type="molecule type" value="Genomic_DNA"/>
</dbReference>
<dbReference type="Proteomes" id="UP001230268">
    <property type="component" value="Unassembled WGS sequence"/>
</dbReference>
<comment type="caution">
    <text evidence="3">The sequence shown here is derived from an EMBL/GenBank/DDBJ whole genome shotgun (WGS) entry which is preliminary data.</text>
</comment>
<keyword evidence="3" id="KW-0418">Kinase</keyword>
<evidence type="ECO:0000259" key="2">
    <source>
        <dbReference type="PROSITE" id="PS50011"/>
    </source>
</evidence>
<dbReference type="InterPro" id="IPR000719">
    <property type="entry name" value="Prot_kinase_dom"/>
</dbReference>
<proteinExistence type="predicted"/>
<evidence type="ECO:0000313" key="3">
    <source>
        <dbReference type="EMBL" id="KAK1443201.1"/>
    </source>
</evidence>
<keyword evidence="3" id="KW-0808">Transferase</keyword>
<protein>
    <submittedName>
        <fullName evidence="3">Protein kinase domain containing protein</fullName>
    </submittedName>
</protein>
<feature type="region of interest" description="Disordered" evidence="1">
    <location>
        <begin position="142"/>
        <end position="176"/>
    </location>
</feature>
<dbReference type="InterPro" id="IPR011009">
    <property type="entry name" value="Kinase-like_dom_sf"/>
</dbReference>
<dbReference type="GO" id="GO:0005524">
    <property type="term" value="F:ATP binding"/>
    <property type="evidence" value="ECO:0007669"/>
    <property type="project" value="InterPro"/>
</dbReference>
<evidence type="ECO:0000313" key="4">
    <source>
        <dbReference type="Proteomes" id="UP001230268"/>
    </source>
</evidence>
<dbReference type="SMART" id="SM00220">
    <property type="entry name" value="S_TKc"/>
    <property type="match status" value="1"/>
</dbReference>
<evidence type="ECO:0000256" key="1">
    <source>
        <dbReference type="SAM" id="MobiDB-lite"/>
    </source>
</evidence>
<accession>A0AAD8LQT3</accession>
<dbReference type="AlphaFoldDB" id="A0AAD8LQT3"/>
<sequence length="562" mass="63787">MENSAGTSVEVPGVRARIAPPKAEPVVSSSENFADATISERDASSFSVRYNSGDVTANQPIMNLGTGLMLTNDRRGNSLFDVWPTTDEFVDEECLVRSRVSSDSSNLSRCGSWPGVYMDNFESLFDCNLSITNIRKPLEPKTNISTAQHGSSRYVEAAPRTFSRRSRKQSPKESSYPSICAKEKSYRKWMKLVKSLRVKKCTSRILTGLQRRSSTDIVEENKIDTRGPTATVDVLSESAEVSLHAITVEEQTIRSPRSSKQYARFRPISIANGAKRRPYSPVNFACNQFPASAVVKNGKRTESGALNYELFRIRDSEYESRAYDCIEKETGKRLTLKIIPKDHAAAPIYEELCTSEQPGLVRVTQVLEDKELLYILIDIENGQYLKELYESTNNRNITENMLREIVKGILEALVYLHRKGTMHGSVNMDSIMIRKMEDGKLRGELIHIDTVKHKGSKETYVMQNTPFEAPELRQGILSCSSDLWSIGVILYMFTEGRLPFQTMLCDDEEEPRLVFRPSELVFTSDRWVKASGMRDFCMRCLQHDHSRRISSAMEALIHRWFK</sequence>
<dbReference type="SUPFAM" id="SSF56112">
    <property type="entry name" value="Protein kinase-like (PK-like)"/>
    <property type="match status" value="1"/>
</dbReference>
<name>A0AAD8LQT3_BABGI</name>
<keyword evidence="4" id="KW-1185">Reference proteome</keyword>
<dbReference type="Gene3D" id="1.10.510.10">
    <property type="entry name" value="Transferase(Phosphotransferase) domain 1"/>
    <property type="match status" value="1"/>
</dbReference>
<dbReference type="PROSITE" id="PS50011">
    <property type="entry name" value="PROTEIN_KINASE_DOM"/>
    <property type="match status" value="1"/>
</dbReference>
<gene>
    <name evidence="3" type="ORF">BgAZ_200770</name>
</gene>
<feature type="compositionally biased region" description="Polar residues" evidence="1">
    <location>
        <begin position="142"/>
        <end position="151"/>
    </location>
</feature>
<organism evidence="3 4">
    <name type="scientific">Babesia gibsoni</name>
    <dbReference type="NCBI Taxonomy" id="33632"/>
    <lineage>
        <taxon>Eukaryota</taxon>
        <taxon>Sar</taxon>
        <taxon>Alveolata</taxon>
        <taxon>Apicomplexa</taxon>
        <taxon>Aconoidasida</taxon>
        <taxon>Piroplasmida</taxon>
        <taxon>Babesiidae</taxon>
        <taxon>Babesia</taxon>
    </lineage>
</organism>